<evidence type="ECO:0008006" key="4">
    <source>
        <dbReference type="Google" id="ProtNLM"/>
    </source>
</evidence>
<feature type="chain" id="PRO_5026226570" description="Secreted protein" evidence="1">
    <location>
        <begin position="18"/>
        <end position="195"/>
    </location>
</feature>
<sequence length="195" mass="20741">MELFVVWLSMGARGTGATLGATASDAGFAADMLVHSVISRCARLLRSALSRQRKSKLPDGFNCLYFATILDHFPWVPFRKVAAYSSSTFKMASSRTSYCIFVRDNGPSEMLGFATDTGAGAGKGGCCVGTSTGTLHCKLGAEFLSANWAGGSASTELLAGPLEHNNGLMDSTLSTLRRLCRSRNSSLFRLTPAHV</sequence>
<evidence type="ECO:0000256" key="1">
    <source>
        <dbReference type="SAM" id="SignalP"/>
    </source>
</evidence>
<evidence type="ECO:0000313" key="3">
    <source>
        <dbReference type="Proteomes" id="UP000476176"/>
    </source>
</evidence>
<dbReference type="AlphaFoldDB" id="A0A6G0MJ69"/>
<dbReference type="EMBL" id="QXGC01004253">
    <property type="protein sequence ID" value="KAE9170363.1"/>
    <property type="molecule type" value="Genomic_DNA"/>
</dbReference>
<feature type="signal peptide" evidence="1">
    <location>
        <begin position="1"/>
        <end position="17"/>
    </location>
</feature>
<evidence type="ECO:0000313" key="2">
    <source>
        <dbReference type="EMBL" id="KAE9170363.1"/>
    </source>
</evidence>
<gene>
    <name evidence="2" type="ORF">PF004_g27902</name>
</gene>
<keyword evidence="1" id="KW-0732">Signal</keyword>
<name>A0A6G0MJ69_9STRA</name>
<protein>
    <recommendedName>
        <fullName evidence="4">Secreted protein</fullName>
    </recommendedName>
</protein>
<accession>A0A6G0MJ69</accession>
<proteinExistence type="predicted"/>
<organism evidence="2 3">
    <name type="scientific">Phytophthora fragariae</name>
    <dbReference type="NCBI Taxonomy" id="53985"/>
    <lineage>
        <taxon>Eukaryota</taxon>
        <taxon>Sar</taxon>
        <taxon>Stramenopiles</taxon>
        <taxon>Oomycota</taxon>
        <taxon>Peronosporomycetes</taxon>
        <taxon>Peronosporales</taxon>
        <taxon>Peronosporaceae</taxon>
        <taxon>Phytophthora</taxon>
    </lineage>
</organism>
<comment type="caution">
    <text evidence="2">The sequence shown here is derived from an EMBL/GenBank/DDBJ whole genome shotgun (WGS) entry which is preliminary data.</text>
</comment>
<reference evidence="2 3" key="1">
    <citation type="submission" date="2018-09" db="EMBL/GenBank/DDBJ databases">
        <title>Genomic investigation of the strawberry pathogen Phytophthora fragariae indicates pathogenicity is determined by transcriptional variation in three key races.</title>
        <authorList>
            <person name="Adams T.M."/>
            <person name="Armitage A.D."/>
            <person name="Sobczyk M.K."/>
            <person name="Bates H.J."/>
            <person name="Dunwell J.M."/>
            <person name="Nellist C.F."/>
            <person name="Harrison R.J."/>
        </authorList>
    </citation>
    <scope>NUCLEOTIDE SEQUENCE [LARGE SCALE GENOMIC DNA]</scope>
    <source>
        <strain evidence="2 3">BC-23</strain>
    </source>
</reference>
<dbReference type="Proteomes" id="UP000476176">
    <property type="component" value="Unassembled WGS sequence"/>
</dbReference>